<protein>
    <submittedName>
        <fullName evidence="1">RNA polymerase sigma factor</fullName>
    </submittedName>
</protein>
<gene>
    <name evidence="1" type="ORF">WKI47_10510</name>
</gene>
<sequence>MTNKELFETYRSDVYRMCYYMLGQSADAEDICQEVFMTAFRSDWTSMKNVKAWLLKISVNQCLNVLRRRSNLRSKLTKHSHRLVGSPERTPEEQFQEREGAQEWAESISRLPIKIRTVISLRFVHDLGISEIAELLNIPQGTVKSRQYKGLKLLRNQLERAGKQAEPIQGGRYEYQTYKG</sequence>
<name>A0ACC6PC12_9BACL</name>
<evidence type="ECO:0000313" key="1">
    <source>
        <dbReference type="EMBL" id="MEJ8304323.1"/>
    </source>
</evidence>
<proteinExistence type="predicted"/>
<dbReference type="Proteomes" id="UP001380953">
    <property type="component" value="Unassembled WGS sequence"/>
</dbReference>
<dbReference type="EMBL" id="JBBKAR010000033">
    <property type="protein sequence ID" value="MEJ8304323.1"/>
    <property type="molecule type" value="Genomic_DNA"/>
</dbReference>
<keyword evidence="2" id="KW-1185">Reference proteome</keyword>
<accession>A0ACC6PC12</accession>
<reference evidence="1" key="1">
    <citation type="submission" date="2024-03" db="EMBL/GenBank/DDBJ databases">
        <title>Whole genome sequecning of epiphytes from Marcgravia umbellata leaves.</title>
        <authorList>
            <person name="Kumar G."/>
            <person name="Savka M.A."/>
        </authorList>
    </citation>
    <scope>NUCLEOTIDE SEQUENCE</scope>
    <source>
        <strain evidence="1">RIT_BL5</strain>
    </source>
</reference>
<comment type="caution">
    <text evidence="1">The sequence shown here is derived from an EMBL/GenBank/DDBJ whole genome shotgun (WGS) entry which is preliminary data.</text>
</comment>
<evidence type="ECO:0000313" key="2">
    <source>
        <dbReference type="Proteomes" id="UP001380953"/>
    </source>
</evidence>
<organism evidence="1 2">
    <name type="scientific">Saccharibacillus sacchari</name>
    <dbReference type="NCBI Taxonomy" id="456493"/>
    <lineage>
        <taxon>Bacteria</taxon>
        <taxon>Bacillati</taxon>
        <taxon>Bacillota</taxon>
        <taxon>Bacilli</taxon>
        <taxon>Bacillales</taxon>
        <taxon>Paenibacillaceae</taxon>
        <taxon>Saccharibacillus</taxon>
    </lineage>
</organism>